<evidence type="ECO:0000256" key="3">
    <source>
        <dbReference type="ARBA" id="ARBA00022786"/>
    </source>
</evidence>
<gene>
    <name evidence="6" type="ORF">VitviT2T_016001</name>
</gene>
<evidence type="ECO:0000256" key="1">
    <source>
        <dbReference type="ARBA" id="ARBA00000900"/>
    </source>
</evidence>
<dbReference type="EMBL" id="CP126657">
    <property type="protein sequence ID" value="WJZ97393.1"/>
    <property type="molecule type" value="Genomic_DNA"/>
</dbReference>
<evidence type="ECO:0000313" key="7">
    <source>
        <dbReference type="Proteomes" id="UP001227230"/>
    </source>
</evidence>
<keyword evidence="3" id="KW-0833">Ubl conjugation pathway</keyword>
<feature type="domain" description="Protein kinase" evidence="5">
    <location>
        <begin position="29"/>
        <end position="322"/>
    </location>
</feature>
<dbReference type="InterPro" id="IPR011009">
    <property type="entry name" value="Kinase-like_dom_sf"/>
</dbReference>
<evidence type="ECO:0000256" key="2">
    <source>
        <dbReference type="ARBA" id="ARBA00012483"/>
    </source>
</evidence>
<feature type="signal peptide" evidence="4">
    <location>
        <begin position="1"/>
        <end position="22"/>
    </location>
</feature>
<dbReference type="PROSITE" id="PS50011">
    <property type="entry name" value="PROTEIN_KINASE_DOM"/>
    <property type="match status" value="1"/>
</dbReference>
<dbReference type="Gene3D" id="1.10.510.10">
    <property type="entry name" value="Transferase(Phosphotransferase) domain 1"/>
    <property type="match status" value="1"/>
</dbReference>
<sequence length="337" mass="37444">MKGIPPNAWLILFALSREEALGGMNNNEWNIQVLIGDGHIKKSLDAIGFVLAVENVSPRTKFDPVPVSIPGVLITDVSKSMDLIDYYNTSTSRDWTGRVKSFKATGSIGDGLMPILHKSAPQFKMANGSLEDRIFRRGDSPPLSWQPRFRIAAEISTGLLFPHQTKSEPQVHHDLKLASILLDPNYVSKISDVGLVRLVPLSVADSVTQYQMTSTAGNFCYIDPEYQQAGMLGIKSDVYSLGIMLLQIITAKPPMELIHLVERAIGKELRRKDGPDLGKAVLPELNRMGEFSEEHLDPQARPVLHGRLMHVTQGPRVIFPFLQSSLILKKIFPNFIL</sequence>
<proteinExistence type="predicted"/>
<feature type="chain" id="PRO_5047195334" description="RING-type E3 ubiquitin transferase" evidence="4">
    <location>
        <begin position="23"/>
        <end position="337"/>
    </location>
</feature>
<keyword evidence="7" id="KW-1185">Reference proteome</keyword>
<evidence type="ECO:0000259" key="5">
    <source>
        <dbReference type="PROSITE" id="PS50011"/>
    </source>
</evidence>
<dbReference type="SUPFAM" id="SSF56112">
    <property type="entry name" value="Protein kinase-like (PK-like)"/>
    <property type="match status" value="1"/>
</dbReference>
<dbReference type="PANTHER" id="PTHR45647:SF132">
    <property type="entry name" value="KINASE WITH ADENINE NUCLEOTIDE ALPHA HYDROLASES-LIKE DOMAIN-CONTAINING PROTEIN"/>
    <property type="match status" value="1"/>
</dbReference>
<protein>
    <recommendedName>
        <fullName evidence="2">RING-type E3 ubiquitin transferase</fullName>
        <ecNumber evidence="2">2.3.2.27</ecNumber>
    </recommendedName>
</protein>
<comment type="catalytic activity">
    <reaction evidence="1">
        <text>S-ubiquitinyl-[E2 ubiquitin-conjugating enzyme]-L-cysteine + [acceptor protein]-L-lysine = [E2 ubiquitin-conjugating enzyme]-L-cysteine + N(6)-ubiquitinyl-[acceptor protein]-L-lysine.</text>
        <dbReference type="EC" id="2.3.2.27"/>
    </reaction>
</comment>
<evidence type="ECO:0000313" key="6">
    <source>
        <dbReference type="EMBL" id="WJZ97393.1"/>
    </source>
</evidence>
<dbReference type="Pfam" id="PF00069">
    <property type="entry name" value="Pkinase"/>
    <property type="match status" value="1"/>
</dbReference>
<dbReference type="InterPro" id="IPR051348">
    <property type="entry name" value="U-box_ubiquitin_ligases"/>
</dbReference>
<dbReference type="EC" id="2.3.2.27" evidence="2"/>
<dbReference type="SMART" id="SM00220">
    <property type="entry name" value="S_TKc"/>
    <property type="match status" value="1"/>
</dbReference>
<dbReference type="InterPro" id="IPR000719">
    <property type="entry name" value="Prot_kinase_dom"/>
</dbReference>
<organism evidence="6 7">
    <name type="scientific">Vitis vinifera</name>
    <name type="common">Grape</name>
    <dbReference type="NCBI Taxonomy" id="29760"/>
    <lineage>
        <taxon>Eukaryota</taxon>
        <taxon>Viridiplantae</taxon>
        <taxon>Streptophyta</taxon>
        <taxon>Embryophyta</taxon>
        <taxon>Tracheophyta</taxon>
        <taxon>Spermatophyta</taxon>
        <taxon>Magnoliopsida</taxon>
        <taxon>eudicotyledons</taxon>
        <taxon>Gunneridae</taxon>
        <taxon>Pentapetalae</taxon>
        <taxon>rosids</taxon>
        <taxon>Vitales</taxon>
        <taxon>Vitaceae</taxon>
        <taxon>Viteae</taxon>
        <taxon>Vitis</taxon>
    </lineage>
</organism>
<evidence type="ECO:0000256" key="4">
    <source>
        <dbReference type="SAM" id="SignalP"/>
    </source>
</evidence>
<dbReference type="Proteomes" id="UP001227230">
    <property type="component" value="Chromosome 10"/>
</dbReference>
<accession>A0ABY9CPC9</accession>
<name>A0ABY9CPC9_VITVI</name>
<keyword evidence="4" id="KW-0732">Signal</keyword>
<reference evidence="6 7" key="1">
    <citation type="journal article" date="2023" name="Hortic Res">
        <title>The complete reference genome for grapevine (Vitis vinifera L.) genetics and breeding.</title>
        <authorList>
            <person name="Shi X."/>
            <person name="Cao S."/>
            <person name="Wang X."/>
            <person name="Huang S."/>
            <person name="Wang Y."/>
            <person name="Liu Z."/>
            <person name="Liu W."/>
            <person name="Leng X."/>
            <person name="Peng Y."/>
            <person name="Wang N."/>
            <person name="Wang Y."/>
            <person name="Ma Z."/>
            <person name="Xu X."/>
            <person name="Zhang F."/>
            <person name="Xue H."/>
            <person name="Zhong H."/>
            <person name="Wang Y."/>
            <person name="Zhang K."/>
            <person name="Velt A."/>
            <person name="Avia K."/>
            <person name="Holtgrawe D."/>
            <person name="Grimplet J."/>
            <person name="Matus J.T."/>
            <person name="Ware D."/>
            <person name="Wu X."/>
            <person name="Wang H."/>
            <person name="Liu C."/>
            <person name="Fang Y."/>
            <person name="Rustenholz C."/>
            <person name="Cheng Z."/>
            <person name="Xiao H."/>
            <person name="Zhou Y."/>
        </authorList>
    </citation>
    <scope>NUCLEOTIDE SEQUENCE [LARGE SCALE GENOMIC DNA]</scope>
    <source>
        <strain evidence="7">cv. Pinot noir / PN40024</strain>
        <tissue evidence="6">Leaf</tissue>
    </source>
</reference>
<dbReference type="PANTHER" id="PTHR45647">
    <property type="entry name" value="OS02G0152300 PROTEIN"/>
    <property type="match status" value="1"/>
</dbReference>